<dbReference type="GeneID" id="108938390"/>
<evidence type="ECO:0000256" key="7">
    <source>
        <dbReference type="ARBA" id="ARBA00035212"/>
    </source>
</evidence>
<keyword evidence="5" id="KW-0496">Mitochondrion</keyword>
<dbReference type="InterPro" id="IPR023674">
    <property type="entry name" value="Ribosomal_uL1-like"/>
</dbReference>
<comment type="similarity">
    <text evidence="2">Belongs to the universal ribosomal protein uL1 family.</text>
</comment>
<dbReference type="CTD" id="65008"/>
<evidence type="ECO:0000256" key="2">
    <source>
        <dbReference type="ARBA" id="ARBA00010531"/>
    </source>
</evidence>
<evidence type="ECO:0000256" key="1">
    <source>
        <dbReference type="ARBA" id="ARBA00004173"/>
    </source>
</evidence>
<dbReference type="FunFam" id="3.40.50.790:FF:000003">
    <property type="entry name" value="39S ribosomal protein L1, mitochondrial"/>
    <property type="match status" value="1"/>
</dbReference>
<organism evidence="9 10">
    <name type="scientific">Scleropages formosus</name>
    <name type="common">Asian bonytongue</name>
    <name type="synonym">Osteoglossum formosum</name>
    <dbReference type="NCBI Taxonomy" id="113540"/>
    <lineage>
        <taxon>Eukaryota</taxon>
        <taxon>Metazoa</taxon>
        <taxon>Chordata</taxon>
        <taxon>Craniata</taxon>
        <taxon>Vertebrata</taxon>
        <taxon>Euteleostomi</taxon>
        <taxon>Actinopterygii</taxon>
        <taxon>Neopterygii</taxon>
        <taxon>Teleostei</taxon>
        <taxon>Osteoglossocephala</taxon>
        <taxon>Osteoglossomorpha</taxon>
        <taxon>Osteoglossiformes</taxon>
        <taxon>Osteoglossidae</taxon>
        <taxon>Scleropages</taxon>
    </lineage>
</organism>
<dbReference type="PANTHER" id="PTHR36427:SF3">
    <property type="entry name" value="LARGE RIBOSOMAL SUBUNIT PROTEIN UL1M"/>
    <property type="match status" value="1"/>
</dbReference>
<dbReference type="Proteomes" id="UP000694397">
    <property type="component" value="Chromosome 17"/>
</dbReference>
<evidence type="ECO:0000256" key="4">
    <source>
        <dbReference type="ARBA" id="ARBA00022980"/>
    </source>
</evidence>
<dbReference type="Ensembl" id="ENSSFOT00015022712.2">
    <property type="protein sequence ID" value="ENSSFOP00015022465.2"/>
    <property type="gene ID" value="ENSSFOG00015014444.2"/>
</dbReference>
<evidence type="ECO:0000256" key="6">
    <source>
        <dbReference type="ARBA" id="ARBA00023274"/>
    </source>
</evidence>
<dbReference type="GO" id="GO:1990904">
    <property type="term" value="C:ribonucleoprotein complex"/>
    <property type="evidence" value="ECO:0007669"/>
    <property type="project" value="UniProtKB-KW"/>
</dbReference>
<reference evidence="9 10" key="1">
    <citation type="submission" date="2019-04" db="EMBL/GenBank/DDBJ databases">
        <authorList>
            <consortium name="Wellcome Sanger Institute Data Sharing"/>
        </authorList>
    </citation>
    <scope>NUCLEOTIDE SEQUENCE [LARGE SCALE GENOMIC DNA]</scope>
</reference>
<dbReference type="PANTHER" id="PTHR36427">
    <property type="entry name" value="54S RIBOSOMAL PROTEIN L1, MITOCHONDRIAL"/>
    <property type="match status" value="1"/>
</dbReference>
<dbReference type="SUPFAM" id="SSF56808">
    <property type="entry name" value="Ribosomal protein L1"/>
    <property type="match status" value="1"/>
</dbReference>
<dbReference type="Pfam" id="PF00687">
    <property type="entry name" value="Ribosomal_L1"/>
    <property type="match status" value="1"/>
</dbReference>
<keyword evidence="6" id="KW-0687">Ribonucleoprotein</keyword>
<dbReference type="Gene3D" id="3.30.190.20">
    <property type="match status" value="1"/>
</dbReference>
<keyword evidence="4" id="KW-0689">Ribosomal protein</keyword>
<dbReference type="GeneTree" id="ENSGT00940000162168"/>
<reference evidence="9" key="3">
    <citation type="submission" date="2025-09" db="UniProtKB">
        <authorList>
            <consortium name="Ensembl"/>
        </authorList>
    </citation>
    <scope>IDENTIFICATION</scope>
</reference>
<keyword evidence="3" id="KW-0809">Transit peptide</keyword>
<evidence type="ECO:0000256" key="3">
    <source>
        <dbReference type="ARBA" id="ARBA00022946"/>
    </source>
</evidence>
<dbReference type="GO" id="GO:0005743">
    <property type="term" value="C:mitochondrial inner membrane"/>
    <property type="evidence" value="ECO:0007669"/>
    <property type="project" value="UniProtKB-ARBA"/>
</dbReference>
<reference evidence="9" key="2">
    <citation type="submission" date="2025-08" db="UniProtKB">
        <authorList>
            <consortium name="Ensembl"/>
        </authorList>
    </citation>
    <scope>IDENTIFICATION</scope>
</reference>
<dbReference type="InterPro" id="IPR016095">
    <property type="entry name" value="Ribosomal_uL1_3-a/b-sand"/>
</dbReference>
<dbReference type="RefSeq" id="XP_018614449.2">
    <property type="nucleotide sequence ID" value="XM_018758933.2"/>
</dbReference>
<dbReference type="InterPro" id="IPR028364">
    <property type="entry name" value="Ribosomal_uL1/biogenesis"/>
</dbReference>
<dbReference type="GO" id="GO:0005840">
    <property type="term" value="C:ribosome"/>
    <property type="evidence" value="ECO:0007669"/>
    <property type="project" value="UniProtKB-KW"/>
</dbReference>
<dbReference type="KEGG" id="sfm:108938390"/>
<name>A0A8C9RMW8_SCLFO</name>
<accession>A0A8C9RMW8</accession>
<evidence type="ECO:0000256" key="8">
    <source>
        <dbReference type="ARBA" id="ARBA00077483"/>
    </source>
</evidence>
<dbReference type="AlphaFoldDB" id="A0A8C9RMW8"/>
<dbReference type="Gene3D" id="3.40.50.790">
    <property type="match status" value="1"/>
</dbReference>
<dbReference type="OrthoDB" id="1747252at2759"/>
<sequence>MAACARSLVKAVGGSHGHLLVTNGLLLTSFSQTVTRLLPVRAFATRRTEKREKEKEKVPRFLQRAKEEKEAKVEKVERKIDNTNRHKPYGLTAWEPVDDVYVVKHYPRPVYDVGVAVDMLKMFQQLDYTNPQQNVYIDLKLDMKLEKKKKVEAFISTVQLPFRIKAEDNKVLVFTENPSQAEVARANGAAFVGGMELIEDILEDKIQADFYVAVPGITAHLLPLKSKLRKKFPKSKRGTVGADIPKMLHIFKNGHEYLVEHECYVRTIVATLDMPKEQILANIETVIKDVCSHKPASFGPFIERALITASTSEALHFDSGPFLPKADDDDVV</sequence>
<gene>
    <name evidence="9" type="primary">MRPL1</name>
    <name evidence="9" type="synonym">mrpl1</name>
</gene>
<keyword evidence="10" id="KW-1185">Reference proteome</keyword>
<proteinExistence type="inferred from homology"/>
<protein>
    <recommendedName>
        <fullName evidence="7">Large ribosomal subunit protein uL1m</fullName>
    </recommendedName>
    <alternativeName>
        <fullName evidence="8">39S ribosomal protein L1, mitochondrial</fullName>
    </alternativeName>
</protein>
<evidence type="ECO:0000256" key="5">
    <source>
        <dbReference type="ARBA" id="ARBA00023128"/>
    </source>
</evidence>
<evidence type="ECO:0000313" key="9">
    <source>
        <dbReference type="Ensembl" id="ENSSFOP00015022465.2"/>
    </source>
</evidence>
<evidence type="ECO:0000313" key="10">
    <source>
        <dbReference type="Proteomes" id="UP000694397"/>
    </source>
</evidence>
<comment type="subcellular location">
    <subcellularLocation>
        <location evidence="1">Mitochondrion</location>
    </subcellularLocation>
</comment>